<dbReference type="Gene3D" id="3.90.190.20">
    <property type="entry name" value="Mur ligase, C-terminal domain"/>
    <property type="match status" value="1"/>
</dbReference>
<dbReference type="GeneID" id="75106727"/>
<proteinExistence type="predicted"/>
<organism evidence="3">
    <name type="scientific">Methanothermobacter wolfeii</name>
    <name type="common">Methanobacterium wolfei</name>
    <dbReference type="NCBI Taxonomy" id="145261"/>
    <lineage>
        <taxon>Archaea</taxon>
        <taxon>Methanobacteriati</taxon>
        <taxon>Methanobacteriota</taxon>
        <taxon>Methanomada group</taxon>
        <taxon>Methanobacteria</taxon>
        <taxon>Methanobacteriales</taxon>
        <taxon>Methanobacteriaceae</taxon>
        <taxon>Methanothermobacter</taxon>
    </lineage>
</organism>
<reference evidence="3" key="1">
    <citation type="submission" date="2022-09" db="EMBL/GenBank/DDBJ databases">
        <title>Characterization of three MwoI isoschizomers from sequenced genome and metagenomes.</title>
        <authorList>
            <person name="Fomenkov A."/>
            <person name="Xu S.Y."/>
            <person name="Roberts R.J."/>
        </authorList>
    </citation>
    <scope>NUCLEOTIDE SEQUENCE</scope>
    <source>
        <strain evidence="3">DSM 2970</strain>
    </source>
</reference>
<dbReference type="SUPFAM" id="SSF53623">
    <property type="entry name" value="MurD-like peptide ligases, catalytic domain"/>
    <property type="match status" value="1"/>
</dbReference>
<dbReference type="GO" id="GO:0016881">
    <property type="term" value="F:acid-amino acid ligase activity"/>
    <property type="evidence" value="ECO:0007669"/>
    <property type="project" value="InterPro"/>
</dbReference>
<dbReference type="PANTHER" id="PTHR23135">
    <property type="entry name" value="MUR LIGASE FAMILY MEMBER"/>
    <property type="match status" value="1"/>
</dbReference>
<evidence type="ECO:0000313" key="3">
    <source>
        <dbReference type="EMBL" id="UXH32630.1"/>
    </source>
</evidence>
<keyword evidence="3" id="KW-0436">Ligase</keyword>
<dbReference type="AlphaFoldDB" id="A0A9E7UMK5"/>
<dbReference type="InterPro" id="IPR036565">
    <property type="entry name" value="Mur-like_cat_sf"/>
</dbReference>
<dbReference type="InterPro" id="IPR013221">
    <property type="entry name" value="Mur_ligase_cen"/>
</dbReference>
<name>A0A9E7UMK5_METWO</name>
<dbReference type="Pfam" id="PF02875">
    <property type="entry name" value="Mur_ligase_C"/>
    <property type="match status" value="1"/>
</dbReference>
<sequence length="464" mass="50792">MRLGELAEKVSGKLIGDDAEFRGRFTTLGGAREGDVVIRHWIDDKGVKIASEKGVSAIITQYPRGEASELHEVPLILVDRIEVANAFALSWSVKNFAPSSRRVIVTGTNGKSTTTHMITHILRESGRSAYTNTDSRSEFNTLIDPVVSQQISESGSPEFLIIEVSEVQGWLGRVMRDHAYMMASAVEPEMAVITNVAMDHIGLVDSLDDVFREVSGAVRALKEGVAVLNADDPRVREMADINPHARAVFYGSGTEVRYDEGIYCGDELLVSPHELPLRGEHFIQNTLAAVAACRGLRLSLDDIRDGVRTYRPLKRRFSVLMEKPLVIDDFAHNPDGIRSTVRSALKTLKGRLWVVNAIRGSRGEEINLLNAGALAESLKGAGAELIVTASSDLVDRQNTVLENERRAFLGVLEDNGIEYKYIETLRESLKTVLDAASPSDTVLLLGAQGMDPASKVLKEIMGNS</sequence>
<feature type="domain" description="Mur ligase C-terminal" evidence="1">
    <location>
        <begin position="315"/>
        <end position="447"/>
    </location>
</feature>
<dbReference type="SUPFAM" id="SSF53244">
    <property type="entry name" value="MurD-like peptide ligases, peptide-binding domain"/>
    <property type="match status" value="1"/>
</dbReference>
<evidence type="ECO:0000259" key="1">
    <source>
        <dbReference type="Pfam" id="PF02875"/>
    </source>
</evidence>
<dbReference type="PANTHER" id="PTHR23135:SF4">
    <property type="entry name" value="UDP-N-ACETYLMURAMOYL-L-ALANYL-D-GLUTAMATE--2,6-DIAMINOPIMELATE LIGASE MURE HOMOLOG, CHLOROPLASTIC"/>
    <property type="match status" value="1"/>
</dbReference>
<dbReference type="GO" id="GO:0005524">
    <property type="term" value="F:ATP binding"/>
    <property type="evidence" value="ECO:0007669"/>
    <property type="project" value="InterPro"/>
</dbReference>
<accession>A0A9E7UMK5</accession>
<feature type="domain" description="Mur ligase central" evidence="2">
    <location>
        <begin position="105"/>
        <end position="293"/>
    </location>
</feature>
<dbReference type="RefSeq" id="WP_261599885.1">
    <property type="nucleotide sequence ID" value="NZ_CP104550.1"/>
</dbReference>
<dbReference type="EMBL" id="CP104550">
    <property type="protein sequence ID" value="UXH32630.1"/>
    <property type="molecule type" value="Genomic_DNA"/>
</dbReference>
<dbReference type="InterPro" id="IPR036615">
    <property type="entry name" value="Mur_ligase_C_dom_sf"/>
</dbReference>
<dbReference type="Gene3D" id="3.40.1190.10">
    <property type="entry name" value="Mur-like, catalytic domain"/>
    <property type="match status" value="1"/>
</dbReference>
<gene>
    <name evidence="3" type="ORF">N5910_05705</name>
</gene>
<dbReference type="InterPro" id="IPR004101">
    <property type="entry name" value="Mur_ligase_C"/>
</dbReference>
<dbReference type="Pfam" id="PF08245">
    <property type="entry name" value="Mur_ligase_M"/>
    <property type="match status" value="1"/>
</dbReference>
<protein>
    <submittedName>
        <fullName evidence="3">Mur ligase family protein</fullName>
    </submittedName>
</protein>
<evidence type="ECO:0000259" key="2">
    <source>
        <dbReference type="Pfam" id="PF08245"/>
    </source>
</evidence>
<dbReference type="Proteomes" id="UP001065373">
    <property type="component" value="Chromosome"/>
</dbReference>